<accession>A0ABQ1G866</accession>
<sequence length="196" mass="21172">MSMFGQHKPTASLSSTLLARKGQAKPAMRPQGFGGFGVFPGAGSDGHDDLGWNDMGHHVEGVQPGYAPAPPVPPVLVQREVLREEFAMPAPMPVAYEPEPKPEPVFAAPTPATIKPISVATATRIGRETTKKHTKTHAKSAFTLRLDHDRHLRLRLASALHNASAQTLVTAALDQFLQSLPEVDDLVRQIPTRSAR</sequence>
<dbReference type="RefSeq" id="WP_188445405.1">
    <property type="nucleotide sequence ID" value="NZ_BMDW01000003.1"/>
</dbReference>
<evidence type="ECO:0000313" key="2">
    <source>
        <dbReference type="Proteomes" id="UP000618591"/>
    </source>
</evidence>
<keyword evidence="2" id="KW-1185">Reference proteome</keyword>
<dbReference type="EMBL" id="BMDW01000003">
    <property type="protein sequence ID" value="GGA38651.1"/>
    <property type="molecule type" value="Genomic_DNA"/>
</dbReference>
<dbReference type="Proteomes" id="UP000618591">
    <property type="component" value="Unassembled WGS sequence"/>
</dbReference>
<gene>
    <name evidence="1" type="ORF">GCM10011395_06180</name>
</gene>
<evidence type="ECO:0000313" key="1">
    <source>
        <dbReference type="EMBL" id="GGA38651.1"/>
    </source>
</evidence>
<proteinExistence type="predicted"/>
<comment type="caution">
    <text evidence="1">The sequence shown here is derived from an EMBL/GenBank/DDBJ whole genome shotgun (WGS) entry which is preliminary data.</text>
</comment>
<organism evidence="1 2">
    <name type="scientific">Sphingomonas psychrolutea</name>
    <dbReference type="NCBI Taxonomy" id="1259676"/>
    <lineage>
        <taxon>Bacteria</taxon>
        <taxon>Pseudomonadati</taxon>
        <taxon>Pseudomonadota</taxon>
        <taxon>Alphaproteobacteria</taxon>
        <taxon>Sphingomonadales</taxon>
        <taxon>Sphingomonadaceae</taxon>
        <taxon>Sphingomonas</taxon>
    </lineage>
</organism>
<reference evidence="2" key="1">
    <citation type="journal article" date="2019" name="Int. J. Syst. Evol. Microbiol.">
        <title>The Global Catalogue of Microorganisms (GCM) 10K type strain sequencing project: providing services to taxonomists for standard genome sequencing and annotation.</title>
        <authorList>
            <consortium name="The Broad Institute Genomics Platform"/>
            <consortium name="The Broad Institute Genome Sequencing Center for Infectious Disease"/>
            <person name="Wu L."/>
            <person name="Ma J."/>
        </authorList>
    </citation>
    <scope>NUCLEOTIDE SEQUENCE [LARGE SCALE GENOMIC DNA]</scope>
    <source>
        <strain evidence="2">CGMCC 1.10106</strain>
    </source>
</reference>
<name>A0ABQ1G866_9SPHN</name>
<protein>
    <submittedName>
        <fullName evidence="1">Uncharacterized protein</fullName>
    </submittedName>
</protein>